<dbReference type="EMBL" id="BNBO01000007">
    <property type="protein sequence ID" value="GHH66152.1"/>
    <property type="molecule type" value="Genomic_DNA"/>
</dbReference>
<reference evidence="2" key="2">
    <citation type="submission" date="2020-09" db="EMBL/GenBank/DDBJ databases">
        <authorList>
            <person name="Sun Q."/>
            <person name="Ohkuma M."/>
        </authorList>
    </citation>
    <scope>NUCLEOTIDE SEQUENCE</scope>
    <source>
        <strain evidence="2">JCM 4646</strain>
    </source>
</reference>
<feature type="region of interest" description="Disordered" evidence="1">
    <location>
        <begin position="135"/>
        <end position="176"/>
    </location>
</feature>
<dbReference type="RefSeq" id="WP_190210416.1">
    <property type="nucleotide sequence ID" value="NZ_BNBO01000007.1"/>
</dbReference>
<keyword evidence="3" id="KW-1185">Reference proteome</keyword>
<evidence type="ECO:0000313" key="3">
    <source>
        <dbReference type="Proteomes" id="UP000617734"/>
    </source>
</evidence>
<proteinExistence type="predicted"/>
<comment type="caution">
    <text evidence="2">The sequence shown here is derived from an EMBL/GenBank/DDBJ whole genome shotgun (WGS) entry which is preliminary data.</text>
</comment>
<reference evidence="2" key="1">
    <citation type="journal article" date="2014" name="Int. J. Syst. Evol. Microbiol.">
        <title>Complete genome sequence of Corynebacterium casei LMG S-19264T (=DSM 44701T), isolated from a smear-ripened cheese.</title>
        <authorList>
            <consortium name="US DOE Joint Genome Institute (JGI-PGF)"/>
            <person name="Walter F."/>
            <person name="Albersmeier A."/>
            <person name="Kalinowski J."/>
            <person name="Ruckert C."/>
        </authorList>
    </citation>
    <scope>NUCLEOTIDE SEQUENCE</scope>
    <source>
        <strain evidence="2">JCM 4646</strain>
    </source>
</reference>
<feature type="compositionally biased region" description="Basic and acidic residues" evidence="1">
    <location>
        <begin position="1"/>
        <end position="22"/>
    </location>
</feature>
<gene>
    <name evidence="2" type="ORF">GCM10018781_19580</name>
</gene>
<organism evidence="2 3">
    <name type="scientific">Kitasatospora indigofera</name>
    <dbReference type="NCBI Taxonomy" id="67307"/>
    <lineage>
        <taxon>Bacteria</taxon>
        <taxon>Bacillati</taxon>
        <taxon>Actinomycetota</taxon>
        <taxon>Actinomycetes</taxon>
        <taxon>Kitasatosporales</taxon>
        <taxon>Streptomycetaceae</taxon>
        <taxon>Kitasatospora</taxon>
    </lineage>
</organism>
<feature type="compositionally biased region" description="Low complexity" evidence="1">
    <location>
        <begin position="135"/>
        <end position="150"/>
    </location>
</feature>
<dbReference type="Proteomes" id="UP000617734">
    <property type="component" value="Unassembled WGS sequence"/>
</dbReference>
<accession>A0A919KNV9</accession>
<evidence type="ECO:0000256" key="1">
    <source>
        <dbReference type="SAM" id="MobiDB-lite"/>
    </source>
</evidence>
<dbReference type="AlphaFoldDB" id="A0A919KNV9"/>
<feature type="region of interest" description="Disordered" evidence="1">
    <location>
        <begin position="1"/>
        <end position="37"/>
    </location>
</feature>
<sequence length="176" mass="18463">MSAVDERSLSADDTHDTNDRDTFAVSYGPTPGTDPGEADTWEIIRVHCPECDRPIALLGDEERLPQHAVLPTAWHPFSPALCPGSGVPADDLAEIDAPEDTVAPGLEGLLALPAALDWRTQPFSHAVAHSPVKAAGAQPVAPAAPDAVPAQRTASRPVAGRPVQAGRRPAAQLARR</sequence>
<name>A0A919KNV9_9ACTN</name>
<protein>
    <submittedName>
        <fullName evidence="2">Uncharacterized protein</fullName>
    </submittedName>
</protein>
<evidence type="ECO:0000313" key="2">
    <source>
        <dbReference type="EMBL" id="GHH66152.1"/>
    </source>
</evidence>
<dbReference type="GeneID" id="95352437"/>